<evidence type="ECO:0000313" key="2">
    <source>
        <dbReference type="EMBL" id="HIX46799.1"/>
    </source>
</evidence>
<dbReference type="Pfam" id="PF02579">
    <property type="entry name" value="Nitro_FeMo-Co"/>
    <property type="match status" value="1"/>
</dbReference>
<reference evidence="2" key="1">
    <citation type="journal article" date="2021" name="PeerJ">
        <title>Extensive microbial diversity within the chicken gut microbiome revealed by metagenomics and culture.</title>
        <authorList>
            <person name="Gilroy R."/>
            <person name="Ravi A."/>
            <person name="Getino M."/>
            <person name="Pursley I."/>
            <person name="Horton D.L."/>
            <person name="Alikhan N.F."/>
            <person name="Baker D."/>
            <person name="Gharbi K."/>
            <person name="Hall N."/>
            <person name="Watson M."/>
            <person name="Adriaenssens E.M."/>
            <person name="Foster-Nyarko E."/>
            <person name="Jarju S."/>
            <person name="Secka A."/>
            <person name="Antonio M."/>
            <person name="Oren A."/>
            <person name="Chaudhuri R.R."/>
            <person name="La Ragione R."/>
            <person name="Hildebrand F."/>
            <person name="Pallen M.J."/>
        </authorList>
    </citation>
    <scope>NUCLEOTIDE SEQUENCE</scope>
    <source>
        <strain evidence="2">26628</strain>
    </source>
</reference>
<feature type="domain" description="Dinitrogenase iron-molybdenum cofactor biosynthesis" evidence="1">
    <location>
        <begin position="9"/>
        <end position="96"/>
    </location>
</feature>
<dbReference type="Proteomes" id="UP000824249">
    <property type="component" value="Unassembled WGS sequence"/>
</dbReference>
<dbReference type="Gene3D" id="3.30.420.130">
    <property type="entry name" value="Dinitrogenase iron-molybdenum cofactor biosynthesis domain"/>
    <property type="match status" value="1"/>
</dbReference>
<dbReference type="PANTHER" id="PTHR42983">
    <property type="entry name" value="DINITROGENASE IRON-MOLYBDENUM COFACTOR PROTEIN-RELATED"/>
    <property type="match status" value="1"/>
</dbReference>
<gene>
    <name evidence="2" type="ORF">H9737_03815</name>
</gene>
<dbReference type="EMBL" id="DXFD01000058">
    <property type="protein sequence ID" value="HIX46799.1"/>
    <property type="molecule type" value="Genomic_DNA"/>
</dbReference>
<accession>A0A9D1VTQ4</accession>
<organism evidence="2 3">
    <name type="scientific">Candidatus Borkfalkia faecigallinarum</name>
    <dbReference type="NCBI Taxonomy" id="2838509"/>
    <lineage>
        <taxon>Bacteria</taxon>
        <taxon>Bacillati</taxon>
        <taxon>Bacillota</taxon>
        <taxon>Clostridia</taxon>
        <taxon>Christensenellales</taxon>
        <taxon>Christensenellaceae</taxon>
        <taxon>Candidatus Borkfalkia</taxon>
    </lineage>
</organism>
<dbReference type="SUPFAM" id="SSF53146">
    <property type="entry name" value="Nitrogenase accessory factor-like"/>
    <property type="match status" value="1"/>
</dbReference>
<dbReference type="PANTHER" id="PTHR42983:SF1">
    <property type="entry name" value="IRON-MOLYBDENUM PROTEIN"/>
    <property type="match status" value="1"/>
</dbReference>
<dbReference type="InterPro" id="IPR003731">
    <property type="entry name" value="Di-Nase_FeMo-co_biosynth"/>
</dbReference>
<evidence type="ECO:0000313" key="3">
    <source>
        <dbReference type="Proteomes" id="UP000824249"/>
    </source>
</evidence>
<dbReference type="InterPro" id="IPR036105">
    <property type="entry name" value="DiNase_FeMo-co_biosyn_sf"/>
</dbReference>
<comment type="caution">
    <text evidence="2">The sequence shown here is derived from an EMBL/GenBank/DDBJ whole genome shotgun (WGS) entry which is preliminary data.</text>
</comment>
<evidence type="ECO:0000259" key="1">
    <source>
        <dbReference type="Pfam" id="PF02579"/>
    </source>
</evidence>
<reference evidence="2" key="2">
    <citation type="submission" date="2021-04" db="EMBL/GenBank/DDBJ databases">
        <authorList>
            <person name="Gilroy R."/>
        </authorList>
    </citation>
    <scope>NUCLEOTIDE SEQUENCE</scope>
    <source>
        <strain evidence="2">26628</strain>
    </source>
</reference>
<proteinExistence type="predicted"/>
<sequence length="156" mass="15775">MKIAVTYEDGKIFPHFGHTQAFKLYDAEDGKVISSRVVPTDGCGHGALATFLREQGAEILICGGIGGGARMALDEAGIRLYGGASGDADAAVEALLRGALAYDPDAACTHHGHGEGHTCGNGKNHTCGSGENHTCGNGESHTCGHGEGHGCGSGEG</sequence>
<protein>
    <recommendedName>
        <fullName evidence="1">Dinitrogenase iron-molybdenum cofactor biosynthesis domain-containing protein</fullName>
    </recommendedName>
</protein>
<name>A0A9D1VTQ4_9FIRM</name>
<dbReference type="AlphaFoldDB" id="A0A9D1VTQ4"/>